<name>A0A0B0NQ56_GOSAR</name>
<evidence type="ECO:0000313" key="1">
    <source>
        <dbReference type="EMBL" id="KHG13206.1"/>
    </source>
</evidence>
<gene>
    <name evidence="1" type="ORF">F383_09284</name>
    <name evidence="2" type="ORF">F383_10826</name>
</gene>
<evidence type="ECO:0000313" key="2">
    <source>
        <dbReference type="EMBL" id="KHG28166.1"/>
    </source>
</evidence>
<organism evidence="1 3">
    <name type="scientific">Gossypium arboreum</name>
    <name type="common">Tree cotton</name>
    <name type="synonym">Gossypium nanking</name>
    <dbReference type="NCBI Taxonomy" id="29729"/>
    <lineage>
        <taxon>Eukaryota</taxon>
        <taxon>Viridiplantae</taxon>
        <taxon>Streptophyta</taxon>
        <taxon>Embryophyta</taxon>
        <taxon>Tracheophyta</taxon>
        <taxon>Spermatophyta</taxon>
        <taxon>Magnoliopsida</taxon>
        <taxon>eudicotyledons</taxon>
        <taxon>Gunneridae</taxon>
        <taxon>Pentapetalae</taxon>
        <taxon>rosids</taxon>
        <taxon>malvids</taxon>
        <taxon>Malvales</taxon>
        <taxon>Malvaceae</taxon>
        <taxon>Malvoideae</taxon>
        <taxon>Gossypium</taxon>
    </lineage>
</organism>
<dbReference type="EMBL" id="KN399086">
    <property type="protein sequence ID" value="KHG13206.1"/>
    <property type="molecule type" value="Genomic_DNA"/>
</dbReference>
<proteinExistence type="predicted"/>
<keyword evidence="3" id="KW-1185">Reference proteome</keyword>
<dbReference type="AlphaFoldDB" id="A0A0B0NQ56"/>
<protein>
    <submittedName>
        <fullName evidence="1">Uncharacterized protein</fullName>
    </submittedName>
</protein>
<reference evidence="3" key="2">
    <citation type="submission" date="2014-09" db="EMBL/GenBank/DDBJ databases">
        <authorList>
            <person name="Mudge J."/>
            <person name="Ramaraj T."/>
            <person name="Lindquist I.E."/>
            <person name="Bharti A.K."/>
            <person name="Sundararajan A."/>
            <person name="Cameron C.T."/>
            <person name="Woodward J.E."/>
            <person name="May G.D."/>
            <person name="Brubaker C."/>
            <person name="Broadhvest J."/>
            <person name="Wilkins T.A."/>
        </authorList>
    </citation>
    <scope>NUCLEOTIDE SEQUENCE</scope>
    <source>
        <strain evidence="3">cv. AKA8401</strain>
    </source>
</reference>
<dbReference type="EMBL" id="KN443904">
    <property type="protein sequence ID" value="KHG28166.1"/>
    <property type="molecule type" value="Genomic_DNA"/>
</dbReference>
<reference evidence="1" key="1">
    <citation type="submission" date="2014-09" db="EMBL/GenBank/DDBJ databases">
        <title>G. arboreum L. cv. AKA8401 A2 genome assembly version 1.0.</title>
        <authorList>
            <person name="Mudge J."/>
            <person name="Ramaraj T."/>
            <person name="Lindquist I.E."/>
            <person name="Bharti A.K."/>
            <person name="Sundararajan A."/>
            <person name="Cameron C.T."/>
            <person name="Woodward J.E."/>
            <person name="May G.D."/>
            <person name="Brubaker C."/>
            <person name="Broadhvest J."/>
            <person name="Wilkins T.A."/>
        </authorList>
    </citation>
    <scope>NUCLEOTIDE SEQUENCE</scope>
</reference>
<dbReference type="Proteomes" id="UP000032142">
    <property type="component" value="Unassembled WGS sequence"/>
</dbReference>
<sequence length="47" mass="5221">MPKSPQKSSFPNRTLLGLERDTPEHVVYPCESCFNSAILTRSCGLPL</sequence>
<accession>A0A0B0NQ56</accession>
<evidence type="ECO:0000313" key="3">
    <source>
        <dbReference type="Proteomes" id="UP000032142"/>
    </source>
</evidence>